<keyword evidence="2" id="KW-1185">Reference proteome</keyword>
<proteinExistence type="predicted"/>
<sequence>MALFILDRQQSNLQFLCFYLYLSADRAARLVTDSSWSDCVIGVNSAVANLCGWCQWLYLNSRGVTGISL</sequence>
<organism evidence="1 2">
    <name type="scientific">Trichinella papuae</name>
    <dbReference type="NCBI Taxonomy" id="268474"/>
    <lineage>
        <taxon>Eukaryota</taxon>
        <taxon>Metazoa</taxon>
        <taxon>Ecdysozoa</taxon>
        <taxon>Nematoda</taxon>
        <taxon>Enoplea</taxon>
        <taxon>Dorylaimia</taxon>
        <taxon>Trichinellida</taxon>
        <taxon>Trichinellidae</taxon>
        <taxon>Trichinella</taxon>
    </lineage>
</organism>
<name>A0A0V1M276_9BILA</name>
<reference evidence="1 2" key="1">
    <citation type="submission" date="2015-01" db="EMBL/GenBank/DDBJ databases">
        <title>Evolution of Trichinella species and genotypes.</title>
        <authorList>
            <person name="Korhonen P.K."/>
            <person name="Edoardo P."/>
            <person name="Giuseppe L.R."/>
            <person name="Gasser R.B."/>
        </authorList>
    </citation>
    <scope>NUCLEOTIDE SEQUENCE [LARGE SCALE GENOMIC DNA]</scope>
    <source>
        <strain evidence="1">ISS1980</strain>
    </source>
</reference>
<dbReference type="EMBL" id="JYDO01000287">
    <property type="protein sequence ID" value="KRZ65861.1"/>
    <property type="molecule type" value="Genomic_DNA"/>
</dbReference>
<evidence type="ECO:0000313" key="1">
    <source>
        <dbReference type="EMBL" id="KRZ65861.1"/>
    </source>
</evidence>
<dbReference type="Proteomes" id="UP000054843">
    <property type="component" value="Unassembled WGS sequence"/>
</dbReference>
<comment type="caution">
    <text evidence="1">The sequence shown here is derived from an EMBL/GenBank/DDBJ whole genome shotgun (WGS) entry which is preliminary data.</text>
</comment>
<protein>
    <submittedName>
        <fullName evidence="1">Uncharacterized protein</fullName>
    </submittedName>
</protein>
<accession>A0A0V1M276</accession>
<evidence type="ECO:0000313" key="2">
    <source>
        <dbReference type="Proteomes" id="UP000054843"/>
    </source>
</evidence>
<gene>
    <name evidence="1" type="ORF">T10_2217</name>
</gene>
<dbReference type="AlphaFoldDB" id="A0A0V1M276"/>